<sequence>MIQLNATTSDSTQRYNQIESSIQWYNQMVSIIIEMNFFSILDSTQRHNQSMRLNSTFHDDQKMNQLIEDDYDQYDHN</sequence>
<accession>A0A819TZV5</accession>
<dbReference type="EMBL" id="CAJOBE010003159">
    <property type="protein sequence ID" value="CAF3864931.1"/>
    <property type="molecule type" value="Genomic_DNA"/>
</dbReference>
<reference evidence="3" key="1">
    <citation type="submission" date="2021-02" db="EMBL/GenBank/DDBJ databases">
        <authorList>
            <person name="Nowell W R."/>
        </authorList>
    </citation>
    <scope>NUCLEOTIDE SEQUENCE</scope>
</reference>
<evidence type="ECO:0000313" key="4">
    <source>
        <dbReference type="Proteomes" id="UP000663823"/>
    </source>
</evidence>
<name>A0A819TZV5_9BILA</name>
<gene>
    <name evidence="1" type="ORF">FNK824_LOCUS18680</name>
    <name evidence="2" type="ORF">JBS370_LOCUS25562</name>
    <name evidence="3" type="ORF">OTI717_LOCUS33464</name>
</gene>
<comment type="caution">
    <text evidence="3">The sequence shown here is derived from an EMBL/GenBank/DDBJ whole genome shotgun (WGS) entry which is preliminary data.</text>
</comment>
<protein>
    <submittedName>
        <fullName evidence="3">Uncharacterized protein</fullName>
    </submittedName>
</protein>
<organism evidence="3 4">
    <name type="scientific">Rotaria sordida</name>
    <dbReference type="NCBI Taxonomy" id="392033"/>
    <lineage>
        <taxon>Eukaryota</taxon>
        <taxon>Metazoa</taxon>
        <taxon>Spiralia</taxon>
        <taxon>Gnathifera</taxon>
        <taxon>Rotifera</taxon>
        <taxon>Eurotatoria</taxon>
        <taxon>Bdelloidea</taxon>
        <taxon>Philodinida</taxon>
        <taxon>Philodinidae</taxon>
        <taxon>Rotaria</taxon>
    </lineage>
</organism>
<evidence type="ECO:0000313" key="2">
    <source>
        <dbReference type="EMBL" id="CAF3988018.1"/>
    </source>
</evidence>
<evidence type="ECO:0000313" key="3">
    <source>
        <dbReference type="EMBL" id="CAF4086479.1"/>
    </source>
</evidence>
<dbReference type="EMBL" id="CAJOAX010011061">
    <property type="protein sequence ID" value="CAF4086479.1"/>
    <property type="molecule type" value="Genomic_DNA"/>
</dbReference>
<dbReference type="AlphaFoldDB" id="A0A819TZV5"/>
<dbReference type="EMBL" id="CAJOBD010004280">
    <property type="protein sequence ID" value="CAF3988018.1"/>
    <property type="molecule type" value="Genomic_DNA"/>
</dbReference>
<proteinExistence type="predicted"/>
<dbReference type="Proteomes" id="UP000663874">
    <property type="component" value="Unassembled WGS sequence"/>
</dbReference>
<evidence type="ECO:0000313" key="1">
    <source>
        <dbReference type="EMBL" id="CAF3864931.1"/>
    </source>
</evidence>
<dbReference type="Proteomes" id="UP000663823">
    <property type="component" value="Unassembled WGS sequence"/>
</dbReference>
<dbReference type="Proteomes" id="UP000663836">
    <property type="component" value="Unassembled WGS sequence"/>
</dbReference>